<keyword evidence="4" id="KW-1185">Reference proteome</keyword>
<dbReference type="Pfam" id="PF02464">
    <property type="entry name" value="CinA"/>
    <property type="match status" value="1"/>
</dbReference>
<dbReference type="Gene3D" id="3.30.70.2860">
    <property type="match status" value="1"/>
</dbReference>
<dbReference type="NCBIfam" id="TIGR00200">
    <property type="entry name" value="cinA_nterm"/>
    <property type="match status" value="1"/>
</dbReference>
<evidence type="ECO:0000313" key="4">
    <source>
        <dbReference type="Proteomes" id="UP001597526"/>
    </source>
</evidence>
<dbReference type="SUPFAM" id="SSF53218">
    <property type="entry name" value="Molybdenum cofactor biosynthesis proteins"/>
    <property type="match status" value="1"/>
</dbReference>
<dbReference type="Pfam" id="PF18146">
    <property type="entry name" value="CinA_KH"/>
    <property type="match status" value="1"/>
</dbReference>
<comment type="caution">
    <text evidence="3">The sequence shown here is derived from an EMBL/GenBank/DDBJ whole genome shotgun (WGS) entry which is preliminary data.</text>
</comment>
<evidence type="ECO:0000313" key="3">
    <source>
        <dbReference type="EMBL" id="MFD2585332.1"/>
    </source>
</evidence>
<evidence type="ECO:0000259" key="2">
    <source>
        <dbReference type="SMART" id="SM00852"/>
    </source>
</evidence>
<proteinExistence type="inferred from homology"/>
<organism evidence="3 4">
    <name type="scientific">Croceitalea marina</name>
    <dbReference type="NCBI Taxonomy" id="1775166"/>
    <lineage>
        <taxon>Bacteria</taxon>
        <taxon>Pseudomonadati</taxon>
        <taxon>Bacteroidota</taxon>
        <taxon>Flavobacteriia</taxon>
        <taxon>Flavobacteriales</taxon>
        <taxon>Flavobacteriaceae</taxon>
        <taxon>Croceitalea</taxon>
    </lineage>
</organism>
<dbReference type="SMART" id="SM00852">
    <property type="entry name" value="MoCF_biosynth"/>
    <property type="match status" value="1"/>
</dbReference>
<name>A0ABW5MQC0_9FLAO</name>
<evidence type="ECO:0000256" key="1">
    <source>
        <dbReference type="HAMAP-Rule" id="MF_00226"/>
    </source>
</evidence>
<dbReference type="HAMAP" id="MF_00226_B">
    <property type="entry name" value="CinA_B"/>
    <property type="match status" value="1"/>
</dbReference>
<dbReference type="InterPro" id="IPR001453">
    <property type="entry name" value="MoaB/Mog_dom"/>
</dbReference>
<sequence>MQAEIITIGDEILIGQIVDSNSAFIAKELNKIGVSVYQITSIQDDRQHILQAFAEANTRSQVVIVTGGLGPTKDDITKHTLCEYFEDNLVQNKKVLEHIETLFAKYISTPISDLNRQQALVPTKADVLKNEFGTAPGLWMEKDGTSFVSLPGVPFEMKNIIKSAILPRIISQYERPHIVHKTIMTYGLGESAIAEKIENWENNLPEAIKLAYLPSLGRVRLRLSGKSKNKKTLEELIQSEAKKLYPLIGDIIYGEEEDESIEASIANMLTEKGMTLATAESFTGGKIAEQITALPGASKYYKGTVVSYATETKINLLGVDANLVDKYSVVSEEVAVAMARNAKQLLGTDFAIATTGNAGPTKGDSEEPVGTVFIAISSPERSFAQKFTMGNHREIIVQKSVNKAFELLQKEILNF</sequence>
<gene>
    <name evidence="3" type="ORF">ACFSQJ_00210</name>
</gene>
<dbReference type="InterPro" id="IPR008135">
    <property type="entry name" value="Competence-induced_CinA"/>
</dbReference>
<dbReference type="InterPro" id="IPR041424">
    <property type="entry name" value="CinA_KH"/>
</dbReference>
<dbReference type="Gene3D" id="3.90.950.20">
    <property type="entry name" value="CinA-like"/>
    <property type="match status" value="1"/>
</dbReference>
<dbReference type="InterPro" id="IPR050101">
    <property type="entry name" value="CinA"/>
</dbReference>
<dbReference type="InterPro" id="IPR036653">
    <property type="entry name" value="CinA-like_C"/>
</dbReference>
<dbReference type="NCBIfam" id="NF001813">
    <property type="entry name" value="PRK00549.1"/>
    <property type="match status" value="1"/>
</dbReference>
<dbReference type="Gene3D" id="3.40.980.10">
    <property type="entry name" value="MoaB/Mog-like domain"/>
    <property type="match status" value="1"/>
</dbReference>
<accession>A0ABW5MQC0</accession>
<dbReference type="PANTHER" id="PTHR13939:SF0">
    <property type="entry name" value="NMN AMIDOHYDROLASE-LIKE PROTEIN YFAY"/>
    <property type="match status" value="1"/>
</dbReference>
<dbReference type="InterPro" id="IPR036425">
    <property type="entry name" value="MoaB/Mog-like_dom_sf"/>
</dbReference>
<dbReference type="EMBL" id="JBHULB010000001">
    <property type="protein sequence ID" value="MFD2585332.1"/>
    <property type="molecule type" value="Genomic_DNA"/>
</dbReference>
<reference evidence="4" key="1">
    <citation type="journal article" date="2019" name="Int. J. Syst. Evol. Microbiol.">
        <title>The Global Catalogue of Microorganisms (GCM) 10K type strain sequencing project: providing services to taxonomists for standard genome sequencing and annotation.</title>
        <authorList>
            <consortium name="The Broad Institute Genomics Platform"/>
            <consortium name="The Broad Institute Genome Sequencing Center for Infectious Disease"/>
            <person name="Wu L."/>
            <person name="Ma J."/>
        </authorList>
    </citation>
    <scope>NUCLEOTIDE SEQUENCE [LARGE SCALE GENOMIC DNA]</scope>
    <source>
        <strain evidence="4">KCTC 52368</strain>
    </source>
</reference>
<feature type="domain" description="MoaB/Mog" evidence="2">
    <location>
        <begin position="4"/>
        <end position="172"/>
    </location>
</feature>
<comment type="similarity">
    <text evidence="1">Belongs to the CinA family.</text>
</comment>
<dbReference type="CDD" id="cd00885">
    <property type="entry name" value="cinA"/>
    <property type="match status" value="1"/>
</dbReference>
<dbReference type="Proteomes" id="UP001597526">
    <property type="component" value="Unassembled WGS sequence"/>
</dbReference>
<dbReference type="RefSeq" id="WP_377764736.1">
    <property type="nucleotide sequence ID" value="NZ_JBHULB010000001.1"/>
</dbReference>
<dbReference type="SUPFAM" id="SSF142433">
    <property type="entry name" value="CinA-like"/>
    <property type="match status" value="1"/>
</dbReference>
<dbReference type="NCBIfam" id="TIGR00199">
    <property type="entry name" value="PncC_domain"/>
    <property type="match status" value="1"/>
</dbReference>
<dbReference type="PANTHER" id="PTHR13939">
    <property type="entry name" value="NICOTINAMIDE-NUCLEOTIDE AMIDOHYDROLASE PNCC"/>
    <property type="match status" value="1"/>
</dbReference>
<dbReference type="NCBIfam" id="TIGR00177">
    <property type="entry name" value="molyb_syn"/>
    <property type="match status" value="1"/>
</dbReference>
<dbReference type="InterPro" id="IPR008136">
    <property type="entry name" value="CinA_C"/>
</dbReference>
<dbReference type="PIRSF" id="PIRSF006728">
    <property type="entry name" value="CinA"/>
    <property type="match status" value="1"/>
</dbReference>
<protein>
    <recommendedName>
        <fullName evidence="1">CinA-like protein</fullName>
    </recommendedName>
</protein>
<dbReference type="Pfam" id="PF00994">
    <property type="entry name" value="MoCF_biosynth"/>
    <property type="match status" value="1"/>
</dbReference>